<evidence type="ECO:0000256" key="8">
    <source>
        <dbReference type="ARBA" id="ARBA00023065"/>
    </source>
</evidence>
<dbReference type="HAMAP" id="MF_01393">
    <property type="entry name" value="ATP_synth_a_bact"/>
    <property type="match status" value="1"/>
</dbReference>
<dbReference type="PANTHER" id="PTHR42823">
    <property type="entry name" value="ATP SYNTHASE SUBUNIT A, CHLOROPLASTIC"/>
    <property type="match status" value="1"/>
</dbReference>
<evidence type="ECO:0000256" key="3">
    <source>
        <dbReference type="ARBA" id="ARBA00022448"/>
    </source>
</evidence>
<keyword evidence="10" id="KW-0066">ATP synthesis</keyword>
<evidence type="ECO:0000256" key="5">
    <source>
        <dbReference type="ARBA" id="ARBA00022692"/>
    </source>
</evidence>
<dbReference type="GO" id="GO:0005886">
    <property type="term" value="C:plasma membrane"/>
    <property type="evidence" value="ECO:0007669"/>
    <property type="project" value="TreeGrafter"/>
</dbReference>
<feature type="transmembrane region" description="Helical" evidence="11">
    <location>
        <begin position="6"/>
        <end position="27"/>
    </location>
</feature>
<feature type="transmembrane region" description="Helical" evidence="11">
    <location>
        <begin position="236"/>
        <end position="255"/>
    </location>
</feature>
<evidence type="ECO:0000256" key="6">
    <source>
        <dbReference type="ARBA" id="ARBA00022781"/>
    </source>
</evidence>
<sequence length="260" mass="28996">ADIPITNTMMAAWLTIIVVGILSYLATRKMKLVPRGLQNIIEVVLEALIGFVESIAGKDNGRKFFPVVATIFIFVIANAWLALFPGFMSIGIWQTEIVHGVEETVQIALFRGANTDVNFPLALALVSFIFVEYWGFKVQGFTSYTSKFINFRRYFSGWGMVLRGKIGSGMGMIFTGIIDIFVGFVELLSELIRIVSFTFRLFGNMTAGEILIFSIMFLIPWVAAVPFYGLELFIGFVQALIFCGLTVVFLVMAVAPHEEH</sequence>
<gene>
    <name evidence="12" type="ORF">S01H1_35346</name>
</gene>
<evidence type="ECO:0000256" key="1">
    <source>
        <dbReference type="ARBA" id="ARBA00004141"/>
    </source>
</evidence>
<evidence type="ECO:0000313" key="12">
    <source>
        <dbReference type="EMBL" id="GAG11032.1"/>
    </source>
</evidence>
<keyword evidence="3" id="KW-0813">Transport</keyword>
<dbReference type="AlphaFoldDB" id="X0VIM6"/>
<organism evidence="12">
    <name type="scientific">marine sediment metagenome</name>
    <dbReference type="NCBI Taxonomy" id="412755"/>
    <lineage>
        <taxon>unclassified sequences</taxon>
        <taxon>metagenomes</taxon>
        <taxon>ecological metagenomes</taxon>
    </lineage>
</organism>
<dbReference type="GO" id="GO:0046933">
    <property type="term" value="F:proton-transporting ATP synthase activity, rotational mechanism"/>
    <property type="evidence" value="ECO:0007669"/>
    <property type="project" value="TreeGrafter"/>
</dbReference>
<keyword evidence="9 11" id="KW-0472">Membrane</keyword>
<keyword evidence="4" id="KW-0138">CF(0)</keyword>
<keyword evidence="8" id="KW-0406">Ion transport</keyword>
<feature type="transmembrane region" description="Helical" evidence="11">
    <location>
        <begin position="63"/>
        <end position="84"/>
    </location>
</feature>
<evidence type="ECO:0000256" key="9">
    <source>
        <dbReference type="ARBA" id="ARBA00023136"/>
    </source>
</evidence>
<proteinExistence type="inferred from homology"/>
<evidence type="ECO:0000256" key="4">
    <source>
        <dbReference type="ARBA" id="ARBA00022547"/>
    </source>
</evidence>
<feature type="non-terminal residue" evidence="12">
    <location>
        <position position="1"/>
    </location>
</feature>
<keyword evidence="7 11" id="KW-1133">Transmembrane helix</keyword>
<feature type="transmembrane region" description="Helical" evidence="11">
    <location>
        <begin position="166"/>
        <end position="189"/>
    </location>
</feature>
<feature type="transmembrane region" description="Helical" evidence="11">
    <location>
        <begin position="117"/>
        <end position="136"/>
    </location>
</feature>
<dbReference type="InterPro" id="IPR035908">
    <property type="entry name" value="F0_ATP_A_sf"/>
</dbReference>
<keyword evidence="5 11" id="KW-0812">Transmembrane</keyword>
<dbReference type="InterPro" id="IPR000568">
    <property type="entry name" value="ATP_synth_F0_asu"/>
</dbReference>
<dbReference type="Pfam" id="PF00119">
    <property type="entry name" value="ATP-synt_A"/>
    <property type="match status" value="1"/>
</dbReference>
<dbReference type="CDD" id="cd00310">
    <property type="entry name" value="ATP-synt_Fo_a_6"/>
    <property type="match status" value="1"/>
</dbReference>
<protein>
    <recommendedName>
        <fullName evidence="13">ATP synthase subunit a</fullName>
    </recommendedName>
</protein>
<accession>X0VIM6</accession>
<comment type="caution">
    <text evidence="12">The sequence shown here is derived from an EMBL/GenBank/DDBJ whole genome shotgun (WGS) entry which is preliminary data.</text>
</comment>
<dbReference type="InterPro" id="IPR023011">
    <property type="entry name" value="ATP_synth_F0_asu_AS"/>
</dbReference>
<dbReference type="GO" id="GO:0042777">
    <property type="term" value="P:proton motive force-driven plasma membrane ATP synthesis"/>
    <property type="evidence" value="ECO:0007669"/>
    <property type="project" value="TreeGrafter"/>
</dbReference>
<reference evidence="12" key="1">
    <citation type="journal article" date="2014" name="Front. Microbiol.">
        <title>High frequency of phylogenetically diverse reductive dehalogenase-homologous genes in deep subseafloor sedimentary metagenomes.</title>
        <authorList>
            <person name="Kawai M."/>
            <person name="Futagami T."/>
            <person name="Toyoda A."/>
            <person name="Takaki Y."/>
            <person name="Nishi S."/>
            <person name="Hori S."/>
            <person name="Arai W."/>
            <person name="Tsubouchi T."/>
            <person name="Morono Y."/>
            <person name="Uchiyama I."/>
            <person name="Ito T."/>
            <person name="Fujiyama A."/>
            <person name="Inagaki F."/>
            <person name="Takami H."/>
        </authorList>
    </citation>
    <scope>NUCLEOTIDE SEQUENCE</scope>
    <source>
        <strain evidence="12">Expedition CK06-06</strain>
    </source>
</reference>
<dbReference type="EMBL" id="BARS01022085">
    <property type="protein sequence ID" value="GAG11032.1"/>
    <property type="molecule type" value="Genomic_DNA"/>
</dbReference>
<comment type="subcellular location">
    <subcellularLocation>
        <location evidence="1">Membrane</location>
        <topology evidence="1">Multi-pass membrane protein</topology>
    </subcellularLocation>
</comment>
<dbReference type="PROSITE" id="PS00449">
    <property type="entry name" value="ATPASE_A"/>
    <property type="match status" value="1"/>
</dbReference>
<evidence type="ECO:0000256" key="2">
    <source>
        <dbReference type="ARBA" id="ARBA00006810"/>
    </source>
</evidence>
<evidence type="ECO:0008006" key="13">
    <source>
        <dbReference type="Google" id="ProtNLM"/>
    </source>
</evidence>
<keyword evidence="6" id="KW-0375">Hydrogen ion transport</keyword>
<comment type="similarity">
    <text evidence="2">Belongs to the ATPase A chain family.</text>
</comment>
<dbReference type="InterPro" id="IPR045082">
    <property type="entry name" value="ATP_syn_F0_a_bact/chloroplast"/>
</dbReference>
<dbReference type="SUPFAM" id="SSF81336">
    <property type="entry name" value="F1F0 ATP synthase subunit A"/>
    <property type="match status" value="1"/>
</dbReference>
<dbReference type="Gene3D" id="1.20.120.220">
    <property type="entry name" value="ATP synthase, F0 complex, subunit A"/>
    <property type="match status" value="1"/>
</dbReference>
<dbReference type="GO" id="GO:0045259">
    <property type="term" value="C:proton-transporting ATP synthase complex"/>
    <property type="evidence" value="ECO:0007669"/>
    <property type="project" value="UniProtKB-KW"/>
</dbReference>
<feature type="transmembrane region" description="Helical" evidence="11">
    <location>
        <begin position="39"/>
        <end position="57"/>
    </location>
</feature>
<evidence type="ECO:0000256" key="10">
    <source>
        <dbReference type="ARBA" id="ARBA00023310"/>
    </source>
</evidence>
<name>X0VIM6_9ZZZZ</name>
<evidence type="ECO:0000256" key="7">
    <source>
        <dbReference type="ARBA" id="ARBA00022989"/>
    </source>
</evidence>
<evidence type="ECO:0000256" key="11">
    <source>
        <dbReference type="SAM" id="Phobius"/>
    </source>
</evidence>
<dbReference type="PANTHER" id="PTHR42823:SF3">
    <property type="entry name" value="ATP SYNTHASE SUBUNIT A, CHLOROPLASTIC"/>
    <property type="match status" value="1"/>
</dbReference>
<feature type="transmembrane region" description="Helical" evidence="11">
    <location>
        <begin position="210"/>
        <end position="230"/>
    </location>
</feature>